<gene>
    <name evidence="12" type="primary">iscS</name>
    <name evidence="12" type="ORF">MECH1_V1_P0034</name>
</gene>
<dbReference type="RefSeq" id="WP_348760033.1">
    <property type="nucleotide sequence ID" value="NZ_OZ026885.1"/>
</dbReference>
<evidence type="ECO:0000313" key="13">
    <source>
        <dbReference type="Proteomes" id="UP001497493"/>
    </source>
</evidence>
<evidence type="ECO:0000256" key="6">
    <source>
        <dbReference type="ARBA" id="ARBA00022898"/>
    </source>
</evidence>
<keyword evidence="7" id="KW-0408">Iron</keyword>
<dbReference type="EC" id="2.8.1.7" evidence="3"/>
<keyword evidence="4 12" id="KW-0808">Transferase</keyword>
<dbReference type="SUPFAM" id="SSF53383">
    <property type="entry name" value="PLP-dependent transferases"/>
    <property type="match status" value="1"/>
</dbReference>
<dbReference type="Pfam" id="PF00266">
    <property type="entry name" value="Aminotran_5"/>
    <property type="match status" value="1"/>
</dbReference>
<keyword evidence="12" id="KW-0614">Plasmid</keyword>
<dbReference type="PANTHER" id="PTHR11601">
    <property type="entry name" value="CYSTEINE DESULFURYLASE FAMILY MEMBER"/>
    <property type="match status" value="1"/>
</dbReference>
<keyword evidence="6" id="KW-0663">Pyridoxal phosphate</keyword>
<name>A0ABM9NMT1_9GAMM</name>
<reference evidence="12 13" key="1">
    <citation type="submission" date="2024-04" db="EMBL/GenBank/DDBJ databases">
        <authorList>
            <person name="Cremers G."/>
        </authorList>
    </citation>
    <scope>NUCLEOTIDE SEQUENCE [LARGE SCALE GENOMIC DNA]</scope>
    <source>
        <strain evidence="12">MeCH1-AG</strain>
        <plasmid evidence="12 13">2</plasmid>
    </source>
</reference>
<dbReference type="Proteomes" id="UP001497493">
    <property type="component" value="Plasmid 2"/>
</dbReference>
<dbReference type="PROSITE" id="PS00595">
    <property type="entry name" value="AA_TRANSFER_CLASS_5"/>
    <property type="match status" value="1"/>
</dbReference>
<organism evidence="12 13">
    <name type="scientific">Candidatus Methylocalor cossyra</name>
    <dbReference type="NCBI Taxonomy" id="3108543"/>
    <lineage>
        <taxon>Bacteria</taxon>
        <taxon>Pseudomonadati</taxon>
        <taxon>Pseudomonadota</taxon>
        <taxon>Gammaproteobacteria</taxon>
        <taxon>Methylococcales</taxon>
        <taxon>Methylococcaceae</taxon>
        <taxon>Candidatus Methylocalor</taxon>
    </lineage>
</organism>
<feature type="domain" description="Aminotransferase class V" evidence="11">
    <location>
        <begin position="3"/>
        <end position="369"/>
    </location>
</feature>
<sequence>MPVYLDHNATTPVDPRVRDAMQPWLTDRYGNPSSRDHALGWDAEEAVAEARAVVAGLVQGQAGELIFTSGATEGLNTALRSFVGYRDWDRKRIITCATEHDAVLAPCRRLAELTGVEVQVLPVDGLGHVDLDRLEAVLGASDKATLVAIMAANNETGTLHPVRKIAEVVHAAGAVFLCDITQAVGKVAVNLHEEGIDLAAFSAHKVYGPKGVGALFVRGGVSQTRLEPLILGGGQEQGFRGETLNVPGIVGFGEACRIAQNGWQGEAERVGRLRDRLEQTLLAELPDTWVNGDRENCIPNTTNIGFAGIDARTLIRDMHDIAVSTRSACSSGSSGPSHVLKALGLSDDEAQACIRFSLGRFSTLDDVDYAVANIMASVHRLRAGGVSGR</sequence>
<proteinExistence type="inferred from homology"/>
<geneLocation type="plasmid" evidence="12 13">
    <name>2</name>
</geneLocation>
<protein>
    <recommendedName>
        <fullName evidence="3">cysteine desulfurase</fullName>
        <ecNumber evidence="3">2.8.1.7</ecNumber>
    </recommendedName>
</protein>
<dbReference type="PIRSF" id="PIRSF005572">
    <property type="entry name" value="NifS"/>
    <property type="match status" value="1"/>
</dbReference>
<dbReference type="Gene3D" id="3.90.1150.10">
    <property type="entry name" value="Aspartate Aminotransferase, domain 1"/>
    <property type="match status" value="1"/>
</dbReference>
<evidence type="ECO:0000256" key="7">
    <source>
        <dbReference type="ARBA" id="ARBA00023004"/>
    </source>
</evidence>
<evidence type="ECO:0000259" key="11">
    <source>
        <dbReference type="Pfam" id="PF00266"/>
    </source>
</evidence>
<dbReference type="InterPro" id="IPR020578">
    <property type="entry name" value="Aminotrans_V_PyrdxlP_BS"/>
</dbReference>
<evidence type="ECO:0000256" key="2">
    <source>
        <dbReference type="ARBA" id="ARBA00006490"/>
    </source>
</evidence>
<evidence type="ECO:0000313" key="12">
    <source>
        <dbReference type="EMBL" id="CAL1241966.1"/>
    </source>
</evidence>
<evidence type="ECO:0000256" key="4">
    <source>
        <dbReference type="ARBA" id="ARBA00022679"/>
    </source>
</evidence>
<dbReference type="InterPro" id="IPR015424">
    <property type="entry name" value="PyrdxlP-dep_Trfase"/>
</dbReference>
<dbReference type="InterPro" id="IPR000192">
    <property type="entry name" value="Aminotrans_V_dom"/>
</dbReference>
<evidence type="ECO:0000256" key="10">
    <source>
        <dbReference type="RuleBase" id="RU004504"/>
    </source>
</evidence>
<comment type="similarity">
    <text evidence="2">Belongs to the class-V pyridoxal-phosphate-dependent aminotransferase family. NifS/IscS subfamily.</text>
</comment>
<dbReference type="InterPro" id="IPR015421">
    <property type="entry name" value="PyrdxlP-dep_Trfase_major"/>
</dbReference>
<evidence type="ECO:0000256" key="3">
    <source>
        <dbReference type="ARBA" id="ARBA00012239"/>
    </source>
</evidence>
<evidence type="ECO:0000256" key="8">
    <source>
        <dbReference type="ARBA" id="ARBA00023014"/>
    </source>
</evidence>
<dbReference type="Gene3D" id="3.40.640.10">
    <property type="entry name" value="Type I PLP-dependent aspartate aminotransferase-like (Major domain)"/>
    <property type="match status" value="1"/>
</dbReference>
<comment type="cofactor">
    <cofactor evidence="1 10">
        <name>pyridoxal 5'-phosphate</name>
        <dbReference type="ChEBI" id="CHEBI:597326"/>
    </cofactor>
</comment>
<keyword evidence="8" id="KW-0411">Iron-sulfur</keyword>
<keyword evidence="13" id="KW-1185">Reference proteome</keyword>
<dbReference type="InterPro" id="IPR015422">
    <property type="entry name" value="PyrdxlP-dep_Trfase_small"/>
</dbReference>
<dbReference type="GO" id="GO:0031071">
    <property type="term" value="F:cysteine desulfurase activity"/>
    <property type="evidence" value="ECO:0007669"/>
    <property type="project" value="UniProtKB-EC"/>
</dbReference>
<dbReference type="Gene3D" id="1.10.260.50">
    <property type="match status" value="1"/>
</dbReference>
<keyword evidence="5" id="KW-0479">Metal-binding</keyword>
<comment type="catalytic activity">
    <reaction evidence="9">
        <text>(sulfur carrier)-H + L-cysteine = (sulfur carrier)-SH + L-alanine</text>
        <dbReference type="Rhea" id="RHEA:43892"/>
        <dbReference type="Rhea" id="RHEA-COMP:14737"/>
        <dbReference type="Rhea" id="RHEA-COMP:14739"/>
        <dbReference type="ChEBI" id="CHEBI:29917"/>
        <dbReference type="ChEBI" id="CHEBI:35235"/>
        <dbReference type="ChEBI" id="CHEBI:57972"/>
        <dbReference type="ChEBI" id="CHEBI:64428"/>
        <dbReference type="EC" id="2.8.1.7"/>
    </reaction>
</comment>
<evidence type="ECO:0000256" key="1">
    <source>
        <dbReference type="ARBA" id="ARBA00001933"/>
    </source>
</evidence>
<accession>A0ABM9NMT1</accession>
<dbReference type="PANTHER" id="PTHR11601:SF34">
    <property type="entry name" value="CYSTEINE DESULFURASE"/>
    <property type="match status" value="1"/>
</dbReference>
<evidence type="ECO:0000256" key="5">
    <source>
        <dbReference type="ARBA" id="ARBA00022723"/>
    </source>
</evidence>
<dbReference type="InterPro" id="IPR016454">
    <property type="entry name" value="Cysteine_dSase"/>
</dbReference>
<dbReference type="EMBL" id="OZ026885">
    <property type="protein sequence ID" value="CAL1241966.1"/>
    <property type="molecule type" value="Genomic_DNA"/>
</dbReference>
<evidence type="ECO:0000256" key="9">
    <source>
        <dbReference type="ARBA" id="ARBA00050776"/>
    </source>
</evidence>